<dbReference type="Proteomes" id="UP000823388">
    <property type="component" value="Chromosome 3N"/>
</dbReference>
<feature type="compositionally biased region" description="Polar residues" evidence="1">
    <location>
        <begin position="1"/>
        <end position="10"/>
    </location>
</feature>
<protein>
    <submittedName>
        <fullName evidence="2">Uncharacterized protein</fullName>
    </submittedName>
</protein>
<keyword evidence="3" id="KW-1185">Reference proteome</keyword>
<feature type="compositionally biased region" description="Low complexity" evidence="1">
    <location>
        <begin position="11"/>
        <end position="33"/>
    </location>
</feature>
<evidence type="ECO:0000256" key="1">
    <source>
        <dbReference type="SAM" id="MobiDB-lite"/>
    </source>
</evidence>
<feature type="compositionally biased region" description="Low complexity" evidence="1">
    <location>
        <begin position="59"/>
        <end position="71"/>
    </location>
</feature>
<feature type="compositionally biased region" description="Gly residues" evidence="1">
    <location>
        <begin position="82"/>
        <end position="93"/>
    </location>
</feature>
<proteinExistence type="predicted"/>
<reference evidence="2" key="1">
    <citation type="submission" date="2020-05" db="EMBL/GenBank/DDBJ databases">
        <title>WGS assembly of Panicum virgatum.</title>
        <authorList>
            <person name="Lovell J.T."/>
            <person name="Jenkins J."/>
            <person name="Shu S."/>
            <person name="Juenger T.E."/>
            <person name="Schmutz J."/>
        </authorList>
    </citation>
    <scope>NUCLEOTIDE SEQUENCE</scope>
    <source>
        <strain evidence="2">AP13</strain>
    </source>
</reference>
<evidence type="ECO:0000313" key="3">
    <source>
        <dbReference type="Proteomes" id="UP000823388"/>
    </source>
</evidence>
<gene>
    <name evidence="2" type="ORF">PVAP13_3NG249774</name>
</gene>
<feature type="compositionally biased region" description="Basic residues" evidence="1">
    <location>
        <begin position="102"/>
        <end position="112"/>
    </location>
</feature>
<organism evidence="2 3">
    <name type="scientific">Panicum virgatum</name>
    <name type="common">Blackwell switchgrass</name>
    <dbReference type="NCBI Taxonomy" id="38727"/>
    <lineage>
        <taxon>Eukaryota</taxon>
        <taxon>Viridiplantae</taxon>
        <taxon>Streptophyta</taxon>
        <taxon>Embryophyta</taxon>
        <taxon>Tracheophyta</taxon>
        <taxon>Spermatophyta</taxon>
        <taxon>Magnoliopsida</taxon>
        <taxon>Liliopsida</taxon>
        <taxon>Poales</taxon>
        <taxon>Poaceae</taxon>
        <taxon>PACMAD clade</taxon>
        <taxon>Panicoideae</taxon>
        <taxon>Panicodae</taxon>
        <taxon>Paniceae</taxon>
        <taxon>Panicinae</taxon>
        <taxon>Panicum</taxon>
        <taxon>Panicum sect. Hiantes</taxon>
    </lineage>
</organism>
<feature type="region of interest" description="Disordered" evidence="1">
    <location>
        <begin position="58"/>
        <end position="112"/>
    </location>
</feature>
<comment type="caution">
    <text evidence="2">The sequence shown here is derived from an EMBL/GenBank/DDBJ whole genome shotgun (WGS) entry which is preliminary data.</text>
</comment>
<name>A0A8T0U4R1_PANVG</name>
<dbReference type="EMBL" id="CM029042">
    <property type="protein sequence ID" value="KAG2616725.1"/>
    <property type="molecule type" value="Genomic_DNA"/>
</dbReference>
<sequence>MAMATAPSSCAASFPARPADARPRAAGGVVRTAGGAGEGGSKWWAPLLGWSGKADYLEAPAPGAAQDGAAAARRRRPFVGGRADGGEGAGAAGADGADGVVPRRHVPLRHRLPPRALRLGDEAGANRLAGAAIPPPLPRALDIVVA</sequence>
<feature type="region of interest" description="Disordered" evidence="1">
    <location>
        <begin position="1"/>
        <end position="42"/>
    </location>
</feature>
<accession>A0A8T0U4R1</accession>
<evidence type="ECO:0000313" key="2">
    <source>
        <dbReference type="EMBL" id="KAG2616725.1"/>
    </source>
</evidence>
<dbReference type="AlphaFoldDB" id="A0A8T0U4R1"/>